<evidence type="ECO:0000256" key="10">
    <source>
        <dbReference type="RuleBase" id="RU361115"/>
    </source>
</evidence>
<keyword evidence="7 10" id="KW-0443">Lipid metabolism</keyword>
<evidence type="ECO:0000256" key="9">
    <source>
        <dbReference type="ARBA" id="ARBA00023160"/>
    </source>
</evidence>
<dbReference type="AlphaFoldDB" id="A0A9J6DFN4"/>
<comment type="subcellular location">
    <subcellularLocation>
        <location evidence="1">Membrane</location>
        <topology evidence="1">Multi-pass membrane protein</topology>
    </subcellularLocation>
</comment>
<dbReference type="GO" id="GO:0005789">
    <property type="term" value="C:endoplasmic reticulum membrane"/>
    <property type="evidence" value="ECO:0007669"/>
    <property type="project" value="TreeGrafter"/>
</dbReference>
<dbReference type="Pfam" id="PF01151">
    <property type="entry name" value="ELO"/>
    <property type="match status" value="1"/>
</dbReference>
<evidence type="ECO:0000256" key="2">
    <source>
        <dbReference type="ARBA" id="ARBA00022516"/>
    </source>
</evidence>
<evidence type="ECO:0000256" key="8">
    <source>
        <dbReference type="ARBA" id="ARBA00023136"/>
    </source>
</evidence>
<dbReference type="GO" id="GO:0034625">
    <property type="term" value="P:fatty acid elongation, monounsaturated fatty acid"/>
    <property type="evidence" value="ECO:0007669"/>
    <property type="project" value="TreeGrafter"/>
</dbReference>
<feature type="transmembrane region" description="Helical" evidence="10">
    <location>
        <begin position="26"/>
        <end position="46"/>
    </location>
</feature>
<dbReference type="InterPro" id="IPR002076">
    <property type="entry name" value="ELO_fam"/>
</dbReference>
<keyword evidence="9 10" id="KW-0275">Fatty acid biosynthesis</keyword>
<reference evidence="11" key="2">
    <citation type="submission" date="2021-09" db="EMBL/GenBank/DDBJ databases">
        <authorList>
            <person name="Jia N."/>
            <person name="Wang J."/>
            <person name="Shi W."/>
            <person name="Du L."/>
            <person name="Sun Y."/>
            <person name="Zhan W."/>
            <person name="Jiang J."/>
            <person name="Wang Q."/>
            <person name="Zhang B."/>
            <person name="Ji P."/>
            <person name="Sakyi L.B."/>
            <person name="Cui X."/>
            <person name="Yuan T."/>
            <person name="Jiang B."/>
            <person name="Yang W."/>
            <person name="Lam T.T.-Y."/>
            <person name="Chang Q."/>
            <person name="Ding S."/>
            <person name="Wang X."/>
            <person name="Zhu J."/>
            <person name="Ruan X."/>
            <person name="Zhao L."/>
            <person name="Wei J."/>
            <person name="Que T."/>
            <person name="Du C."/>
            <person name="Cheng J."/>
            <person name="Dai P."/>
            <person name="Han X."/>
            <person name="Huang E."/>
            <person name="Gao Y."/>
            <person name="Liu J."/>
            <person name="Shao H."/>
            <person name="Ye R."/>
            <person name="Li L."/>
            <person name="Wei W."/>
            <person name="Wang X."/>
            <person name="Wang C."/>
            <person name="Huo Q."/>
            <person name="Li W."/>
            <person name="Guo W."/>
            <person name="Chen H."/>
            <person name="Chen S."/>
            <person name="Zhou L."/>
            <person name="Zhou L."/>
            <person name="Ni X."/>
            <person name="Tian J."/>
            <person name="Zhou Y."/>
            <person name="Sheng Y."/>
            <person name="Liu T."/>
            <person name="Pan Y."/>
            <person name="Xia L."/>
            <person name="Li J."/>
            <person name="Zhao F."/>
            <person name="Cao W."/>
        </authorList>
    </citation>
    <scope>NUCLEOTIDE SEQUENCE</scope>
    <source>
        <strain evidence="11">Rmic-2018</strain>
        <tissue evidence="11">Larvae</tissue>
    </source>
</reference>
<evidence type="ECO:0000313" key="12">
    <source>
        <dbReference type="Proteomes" id="UP000821866"/>
    </source>
</evidence>
<dbReference type="VEuPathDB" id="VectorBase:LOC119173849"/>
<dbReference type="PANTHER" id="PTHR11157">
    <property type="entry name" value="FATTY ACID ACYL TRANSFERASE-RELATED"/>
    <property type="match status" value="1"/>
</dbReference>
<evidence type="ECO:0000256" key="7">
    <source>
        <dbReference type="ARBA" id="ARBA00023098"/>
    </source>
</evidence>
<organism evidence="11 12">
    <name type="scientific">Rhipicephalus microplus</name>
    <name type="common">Cattle tick</name>
    <name type="synonym">Boophilus microplus</name>
    <dbReference type="NCBI Taxonomy" id="6941"/>
    <lineage>
        <taxon>Eukaryota</taxon>
        <taxon>Metazoa</taxon>
        <taxon>Ecdysozoa</taxon>
        <taxon>Arthropoda</taxon>
        <taxon>Chelicerata</taxon>
        <taxon>Arachnida</taxon>
        <taxon>Acari</taxon>
        <taxon>Parasitiformes</taxon>
        <taxon>Ixodida</taxon>
        <taxon>Ixodoidea</taxon>
        <taxon>Ixodidae</taxon>
        <taxon>Rhipicephalinae</taxon>
        <taxon>Rhipicephalus</taxon>
        <taxon>Boophilus</taxon>
    </lineage>
</organism>
<comment type="caution">
    <text evidence="11">The sequence shown here is derived from an EMBL/GenBank/DDBJ whole genome shotgun (WGS) entry which is preliminary data.</text>
</comment>
<feature type="transmembrane region" description="Helical" evidence="10">
    <location>
        <begin position="141"/>
        <end position="160"/>
    </location>
</feature>
<dbReference type="EMBL" id="JABSTU010000009">
    <property type="protein sequence ID" value="KAH8020956.1"/>
    <property type="molecule type" value="Genomic_DNA"/>
</dbReference>
<proteinExistence type="inferred from homology"/>
<dbReference type="GO" id="GO:0019367">
    <property type="term" value="P:fatty acid elongation, saturated fatty acid"/>
    <property type="evidence" value="ECO:0007669"/>
    <property type="project" value="TreeGrafter"/>
</dbReference>
<keyword evidence="4 10" id="KW-0812">Transmembrane</keyword>
<evidence type="ECO:0000256" key="3">
    <source>
        <dbReference type="ARBA" id="ARBA00022679"/>
    </source>
</evidence>
<accession>A0A9J6DFN4</accession>
<keyword evidence="8 10" id="KW-0472">Membrane</keyword>
<gene>
    <name evidence="11" type="ORF">HPB51_010346</name>
</gene>
<feature type="transmembrane region" description="Helical" evidence="10">
    <location>
        <begin position="208"/>
        <end position="226"/>
    </location>
</feature>
<dbReference type="PANTHER" id="PTHR11157:SF69">
    <property type="entry name" value="ELONGATION OF VERY LONG CHAIN FATTY ACIDS PROTEIN 7"/>
    <property type="match status" value="1"/>
</dbReference>
<evidence type="ECO:0000256" key="1">
    <source>
        <dbReference type="ARBA" id="ARBA00004141"/>
    </source>
</evidence>
<keyword evidence="6 10" id="KW-1133">Transmembrane helix</keyword>
<evidence type="ECO:0000256" key="6">
    <source>
        <dbReference type="ARBA" id="ARBA00022989"/>
    </source>
</evidence>
<evidence type="ECO:0000313" key="11">
    <source>
        <dbReference type="EMBL" id="KAH8020956.1"/>
    </source>
</evidence>
<comment type="catalytic activity">
    <reaction evidence="10">
        <text>a very-long-chain acyl-CoA + malonyl-CoA + H(+) = a very-long-chain 3-oxoacyl-CoA + CO2 + CoA</text>
        <dbReference type="Rhea" id="RHEA:32727"/>
        <dbReference type="ChEBI" id="CHEBI:15378"/>
        <dbReference type="ChEBI" id="CHEBI:16526"/>
        <dbReference type="ChEBI" id="CHEBI:57287"/>
        <dbReference type="ChEBI" id="CHEBI:57384"/>
        <dbReference type="ChEBI" id="CHEBI:90725"/>
        <dbReference type="ChEBI" id="CHEBI:90736"/>
        <dbReference type="EC" id="2.3.1.199"/>
    </reaction>
</comment>
<dbReference type="Proteomes" id="UP000821866">
    <property type="component" value="Chromosome 7"/>
</dbReference>
<feature type="transmembrane region" description="Helical" evidence="10">
    <location>
        <begin position="116"/>
        <end position="134"/>
    </location>
</feature>
<name>A0A9J6DFN4_RHIMP</name>
<comment type="similarity">
    <text evidence="10">Belongs to the ELO family.</text>
</comment>
<protein>
    <recommendedName>
        <fullName evidence="10">Elongation of very long chain fatty acids protein</fullName>
        <ecNumber evidence="10">2.3.1.199</ecNumber>
    </recommendedName>
    <alternativeName>
        <fullName evidence="10">Very-long-chain 3-oxoacyl-CoA synthase</fullName>
    </alternativeName>
</protein>
<evidence type="ECO:0000256" key="4">
    <source>
        <dbReference type="ARBA" id="ARBA00022692"/>
    </source>
</evidence>
<feature type="transmembrane region" description="Helical" evidence="10">
    <location>
        <begin position="180"/>
        <end position="201"/>
    </location>
</feature>
<dbReference type="EC" id="2.3.1.199" evidence="10"/>
<keyword evidence="12" id="KW-1185">Reference proteome</keyword>
<sequence length="277" mass="32074">MAVSSLASLLELYHHVWSFRDPRVEGWGVVTEGRLIIPLLFAYVYLAKIGGPRWMKNREPYKLRSAILAYNFMMALVNAYFCYRYARLTYFGGGYNFICQGFKNDEHSVEVVHLNYWYVYVRIADFLDTFFFVARKKFSQISALHVIHHFLVVLSGWVWLNFGNEGQGILGLIINQAVHVIMYTYYFLAALGPAVQPYLWWKKYLTRLQIAQFIFVVVHFTVPIFYDCGYPKALALFGIAQLLLGLALFINFYVQTYIRKKGASKETSLANGKVKQG</sequence>
<dbReference type="GO" id="GO:0009922">
    <property type="term" value="F:fatty acid elongase activity"/>
    <property type="evidence" value="ECO:0007669"/>
    <property type="project" value="UniProtKB-EC"/>
</dbReference>
<dbReference type="GO" id="GO:0042761">
    <property type="term" value="P:very long-chain fatty acid biosynthetic process"/>
    <property type="evidence" value="ECO:0007669"/>
    <property type="project" value="TreeGrafter"/>
</dbReference>
<reference evidence="11" key="1">
    <citation type="journal article" date="2020" name="Cell">
        <title>Large-Scale Comparative Analyses of Tick Genomes Elucidate Their Genetic Diversity and Vector Capacities.</title>
        <authorList>
            <consortium name="Tick Genome and Microbiome Consortium (TIGMIC)"/>
            <person name="Jia N."/>
            <person name="Wang J."/>
            <person name="Shi W."/>
            <person name="Du L."/>
            <person name="Sun Y."/>
            <person name="Zhan W."/>
            <person name="Jiang J.F."/>
            <person name="Wang Q."/>
            <person name="Zhang B."/>
            <person name="Ji P."/>
            <person name="Bell-Sakyi L."/>
            <person name="Cui X.M."/>
            <person name="Yuan T.T."/>
            <person name="Jiang B.G."/>
            <person name="Yang W.F."/>
            <person name="Lam T.T."/>
            <person name="Chang Q.C."/>
            <person name="Ding S.J."/>
            <person name="Wang X.J."/>
            <person name="Zhu J.G."/>
            <person name="Ruan X.D."/>
            <person name="Zhao L."/>
            <person name="Wei J.T."/>
            <person name="Ye R.Z."/>
            <person name="Que T.C."/>
            <person name="Du C.H."/>
            <person name="Zhou Y.H."/>
            <person name="Cheng J.X."/>
            <person name="Dai P.F."/>
            <person name="Guo W.B."/>
            <person name="Han X.H."/>
            <person name="Huang E.J."/>
            <person name="Li L.F."/>
            <person name="Wei W."/>
            <person name="Gao Y.C."/>
            <person name="Liu J.Z."/>
            <person name="Shao H.Z."/>
            <person name="Wang X."/>
            <person name="Wang C.C."/>
            <person name="Yang T.C."/>
            <person name="Huo Q.B."/>
            <person name="Li W."/>
            <person name="Chen H.Y."/>
            <person name="Chen S.E."/>
            <person name="Zhou L.G."/>
            <person name="Ni X.B."/>
            <person name="Tian J.H."/>
            <person name="Sheng Y."/>
            <person name="Liu T."/>
            <person name="Pan Y.S."/>
            <person name="Xia L.Y."/>
            <person name="Li J."/>
            <person name="Zhao F."/>
            <person name="Cao W.C."/>
        </authorList>
    </citation>
    <scope>NUCLEOTIDE SEQUENCE</scope>
    <source>
        <strain evidence="11">Rmic-2018</strain>
    </source>
</reference>
<dbReference type="GO" id="GO:0034626">
    <property type="term" value="P:fatty acid elongation, polyunsaturated fatty acid"/>
    <property type="evidence" value="ECO:0007669"/>
    <property type="project" value="TreeGrafter"/>
</dbReference>
<dbReference type="GO" id="GO:0030148">
    <property type="term" value="P:sphingolipid biosynthetic process"/>
    <property type="evidence" value="ECO:0007669"/>
    <property type="project" value="TreeGrafter"/>
</dbReference>
<evidence type="ECO:0000256" key="5">
    <source>
        <dbReference type="ARBA" id="ARBA00022832"/>
    </source>
</evidence>
<feature type="transmembrane region" description="Helical" evidence="10">
    <location>
        <begin position="67"/>
        <end position="86"/>
    </location>
</feature>
<keyword evidence="5 10" id="KW-0276">Fatty acid metabolism</keyword>
<keyword evidence="3 10" id="KW-0808">Transferase</keyword>
<keyword evidence="2 10" id="KW-0444">Lipid biosynthesis</keyword>
<feature type="transmembrane region" description="Helical" evidence="10">
    <location>
        <begin position="232"/>
        <end position="254"/>
    </location>
</feature>